<evidence type="ECO:0000313" key="1">
    <source>
        <dbReference type="EMBL" id="CAB4179488.1"/>
    </source>
</evidence>
<name>A0A6J5QDU0_9CAUD</name>
<accession>A0A6J5QDU0</accession>
<proteinExistence type="predicted"/>
<gene>
    <name evidence="1" type="ORF">UFOVP1033_140</name>
    <name evidence="2" type="ORF">UFOVP1631_140</name>
</gene>
<organism evidence="1">
    <name type="scientific">uncultured Caudovirales phage</name>
    <dbReference type="NCBI Taxonomy" id="2100421"/>
    <lineage>
        <taxon>Viruses</taxon>
        <taxon>Duplodnaviria</taxon>
        <taxon>Heunggongvirae</taxon>
        <taxon>Uroviricota</taxon>
        <taxon>Caudoviricetes</taxon>
        <taxon>Peduoviridae</taxon>
        <taxon>Maltschvirus</taxon>
        <taxon>Maltschvirus maltsch</taxon>
    </lineage>
</organism>
<reference evidence="1" key="1">
    <citation type="submission" date="2020-05" db="EMBL/GenBank/DDBJ databases">
        <authorList>
            <person name="Chiriac C."/>
            <person name="Salcher M."/>
            <person name="Ghai R."/>
            <person name="Kavagutti S V."/>
        </authorList>
    </citation>
    <scope>NUCLEOTIDE SEQUENCE</scope>
</reference>
<evidence type="ECO:0000313" key="2">
    <source>
        <dbReference type="EMBL" id="CAB4221032.1"/>
    </source>
</evidence>
<dbReference type="EMBL" id="LR797501">
    <property type="protein sequence ID" value="CAB4221032.1"/>
    <property type="molecule type" value="Genomic_DNA"/>
</dbReference>
<sequence>MDIATLKSAGATWLRASIAACAALYMAGITDPKTLANAFVAGLIGPAAKFVNPKDPSYGFGKK</sequence>
<dbReference type="EMBL" id="LR796981">
    <property type="protein sequence ID" value="CAB4179488.1"/>
    <property type="molecule type" value="Genomic_DNA"/>
</dbReference>
<protein>
    <submittedName>
        <fullName evidence="1">Uncharacterized protein</fullName>
    </submittedName>
</protein>